<dbReference type="UniPathway" id="UPA00219"/>
<dbReference type="Gene3D" id="2.40.440.10">
    <property type="entry name" value="L,D-transpeptidase catalytic domain-like"/>
    <property type="match status" value="1"/>
</dbReference>
<dbReference type="GO" id="GO:0008360">
    <property type="term" value="P:regulation of cell shape"/>
    <property type="evidence" value="ECO:0007669"/>
    <property type="project" value="UniProtKB-UniRule"/>
</dbReference>
<dbReference type="CDD" id="cd16913">
    <property type="entry name" value="YkuD_like"/>
    <property type="match status" value="1"/>
</dbReference>
<evidence type="ECO:0000256" key="6">
    <source>
        <dbReference type="ARBA" id="ARBA00023316"/>
    </source>
</evidence>
<organism evidence="9 10">
    <name type="scientific">Rhodovulum sulfidophilum</name>
    <name type="common">Rhodobacter sulfidophilus</name>
    <dbReference type="NCBI Taxonomy" id="35806"/>
    <lineage>
        <taxon>Bacteria</taxon>
        <taxon>Pseudomonadati</taxon>
        <taxon>Pseudomonadota</taxon>
        <taxon>Alphaproteobacteria</taxon>
        <taxon>Rhodobacterales</taxon>
        <taxon>Paracoccaceae</taxon>
        <taxon>Rhodovulum</taxon>
    </lineage>
</organism>
<dbReference type="PANTHER" id="PTHR36699:SF1">
    <property type="entry name" value="L,D-TRANSPEPTIDASE YAFK-RELATED"/>
    <property type="match status" value="1"/>
</dbReference>
<accession>A0A2W5QCS7</accession>
<comment type="caution">
    <text evidence="9">The sequence shown here is derived from an EMBL/GenBank/DDBJ whole genome shotgun (WGS) entry which is preliminary data.</text>
</comment>
<feature type="domain" description="L,D-TPase catalytic" evidence="8">
    <location>
        <begin position="62"/>
        <end position="194"/>
    </location>
</feature>
<keyword evidence="3" id="KW-0808">Transferase</keyword>
<keyword evidence="6 7" id="KW-0961">Cell wall biogenesis/degradation</keyword>
<dbReference type="InterPro" id="IPR038063">
    <property type="entry name" value="Transpep_catalytic_dom"/>
</dbReference>
<dbReference type="SUPFAM" id="SSF141523">
    <property type="entry name" value="L,D-transpeptidase catalytic domain-like"/>
    <property type="match status" value="1"/>
</dbReference>
<dbReference type="PROSITE" id="PS52029">
    <property type="entry name" value="LD_TPASE"/>
    <property type="match status" value="1"/>
</dbReference>
<keyword evidence="4 7" id="KW-0133">Cell shape</keyword>
<sequence length="195" mass="20821">MSDWTGDGAAGSAVDDRLERVTGDRLWSRRGALAVTAGFLGLGLAAPARASTYAQPIGPRATQLVVSKRNRVLALMNGEQTLKKYRINLGFAPSGHKERSGDGRTPEGTYVIDRRNPLSEFYLSLGISYPNAIDVARARALGVEPGGDIFIHGGPTRSADRGRKDWTAGCIAVSDGEIEEIWSLVPTGIPIVIFG</sequence>
<dbReference type="GO" id="GO:0009252">
    <property type="term" value="P:peptidoglycan biosynthetic process"/>
    <property type="evidence" value="ECO:0007669"/>
    <property type="project" value="UniProtKB-UniPathway"/>
</dbReference>
<reference evidence="9 10" key="1">
    <citation type="submission" date="2017-08" db="EMBL/GenBank/DDBJ databases">
        <title>Infants hospitalized years apart are colonized by the same room-sourced microbial strains.</title>
        <authorList>
            <person name="Brooks B."/>
            <person name="Olm M.R."/>
            <person name="Firek B.A."/>
            <person name="Baker R."/>
            <person name="Thomas B.C."/>
            <person name="Morowitz M.J."/>
            <person name="Banfield J.F."/>
        </authorList>
    </citation>
    <scope>NUCLEOTIDE SEQUENCE [LARGE SCALE GENOMIC DNA]</scope>
    <source>
        <strain evidence="9">S2_005_002_R2_34</strain>
    </source>
</reference>
<proteinExistence type="inferred from homology"/>
<evidence type="ECO:0000256" key="2">
    <source>
        <dbReference type="ARBA" id="ARBA00005992"/>
    </source>
</evidence>
<dbReference type="PANTHER" id="PTHR36699">
    <property type="entry name" value="LD-TRANSPEPTIDASE"/>
    <property type="match status" value="1"/>
</dbReference>
<dbReference type="Proteomes" id="UP000249185">
    <property type="component" value="Unassembled WGS sequence"/>
</dbReference>
<evidence type="ECO:0000313" key="9">
    <source>
        <dbReference type="EMBL" id="PZQ52563.1"/>
    </source>
</evidence>
<evidence type="ECO:0000256" key="5">
    <source>
        <dbReference type="ARBA" id="ARBA00022984"/>
    </source>
</evidence>
<evidence type="ECO:0000256" key="1">
    <source>
        <dbReference type="ARBA" id="ARBA00004752"/>
    </source>
</evidence>
<dbReference type="GO" id="GO:0016740">
    <property type="term" value="F:transferase activity"/>
    <property type="evidence" value="ECO:0007669"/>
    <property type="project" value="UniProtKB-KW"/>
</dbReference>
<dbReference type="Pfam" id="PF03734">
    <property type="entry name" value="YkuD"/>
    <property type="match status" value="1"/>
</dbReference>
<dbReference type="EMBL" id="QFPW01000001">
    <property type="protein sequence ID" value="PZQ52563.1"/>
    <property type="molecule type" value="Genomic_DNA"/>
</dbReference>
<evidence type="ECO:0000256" key="3">
    <source>
        <dbReference type="ARBA" id="ARBA00022679"/>
    </source>
</evidence>
<protein>
    <recommendedName>
        <fullName evidence="8">L,D-TPase catalytic domain-containing protein</fullName>
    </recommendedName>
</protein>
<evidence type="ECO:0000313" key="10">
    <source>
        <dbReference type="Proteomes" id="UP000249185"/>
    </source>
</evidence>
<keyword evidence="5 7" id="KW-0573">Peptidoglycan synthesis</keyword>
<dbReference type="AlphaFoldDB" id="A0A2W5QCS7"/>
<name>A0A2W5QCS7_RHOSU</name>
<evidence type="ECO:0000256" key="4">
    <source>
        <dbReference type="ARBA" id="ARBA00022960"/>
    </source>
</evidence>
<feature type="active site" description="Nucleophile" evidence="7">
    <location>
        <position position="170"/>
    </location>
</feature>
<feature type="active site" description="Proton donor/acceptor" evidence="7">
    <location>
        <position position="152"/>
    </location>
</feature>
<comment type="similarity">
    <text evidence="2">Belongs to the YkuD family.</text>
</comment>
<dbReference type="GO" id="GO:0071555">
    <property type="term" value="P:cell wall organization"/>
    <property type="evidence" value="ECO:0007669"/>
    <property type="project" value="UniProtKB-UniRule"/>
</dbReference>
<evidence type="ECO:0000259" key="8">
    <source>
        <dbReference type="PROSITE" id="PS52029"/>
    </source>
</evidence>
<gene>
    <name evidence="9" type="ORF">DI556_02630</name>
</gene>
<dbReference type="GO" id="GO:0004180">
    <property type="term" value="F:carboxypeptidase activity"/>
    <property type="evidence" value="ECO:0007669"/>
    <property type="project" value="UniProtKB-ARBA"/>
</dbReference>
<dbReference type="InterPro" id="IPR005490">
    <property type="entry name" value="LD_TPept_cat_dom"/>
</dbReference>
<evidence type="ECO:0000256" key="7">
    <source>
        <dbReference type="PROSITE-ProRule" id="PRU01373"/>
    </source>
</evidence>
<comment type="pathway">
    <text evidence="1 7">Cell wall biogenesis; peptidoglycan biosynthesis.</text>
</comment>